<protein>
    <submittedName>
        <fullName evidence="1">Uncharacterized protein</fullName>
    </submittedName>
</protein>
<comment type="caution">
    <text evidence="1">The sequence shown here is derived from an EMBL/GenBank/DDBJ whole genome shotgun (WGS) entry which is preliminary data.</text>
</comment>
<organism evidence="1 2">
    <name type="scientific">Flavobacterium profundi</name>
    <dbReference type="NCBI Taxonomy" id="1774945"/>
    <lineage>
        <taxon>Bacteria</taxon>
        <taxon>Pseudomonadati</taxon>
        <taxon>Bacteroidota</taxon>
        <taxon>Flavobacteriia</taxon>
        <taxon>Flavobacteriales</taxon>
        <taxon>Flavobacteriaceae</taxon>
        <taxon>Flavobacterium</taxon>
    </lineage>
</organism>
<keyword evidence="2" id="KW-1185">Reference proteome</keyword>
<name>A0A6I4IJ95_9FLAO</name>
<reference evidence="2" key="1">
    <citation type="submission" date="2019-05" db="EMBL/GenBank/DDBJ databases">
        <title>Flavobacterium profundi sp. nov., isolated from a deep-sea seamount.</title>
        <authorList>
            <person name="Zhang D.-C."/>
        </authorList>
    </citation>
    <scope>NUCLEOTIDE SEQUENCE [LARGE SCALE GENOMIC DNA]</scope>
    <source>
        <strain evidence="2">TP390</strain>
    </source>
</reference>
<accession>A0A6I4IJ95</accession>
<dbReference type="OrthoDB" id="1330403at2"/>
<dbReference type="Proteomes" id="UP000431264">
    <property type="component" value="Unassembled WGS sequence"/>
</dbReference>
<proteinExistence type="predicted"/>
<evidence type="ECO:0000313" key="1">
    <source>
        <dbReference type="EMBL" id="MVO07989.1"/>
    </source>
</evidence>
<gene>
    <name evidence="1" type="ORF">GOQ30_02265</name>
</gene>
<evidence type="ECO:0000313" key="2">
    <source>
        <dbReference type="Proteomes" id="UP000431264"/>
    </source>
</evidence>
<dbReference type="AlphaFoldDB" id="A0A6I4IJ95"/>
<sequence>MKSVNSFIKALSENYYSEFLTDAIAEEIDFHRYFLPVNYQSHYYYELRINEIHLKRREIINNVKKLYQNALSQIYIELSSQDPDNFDSFLAFNIEAVKLQLKILRADFYVDDKQSRYFSVIDDNPNLQELIARTHDRTSSNEIEIDKKIFDLISDSNFRKVESIYYLGALYERSKALSFLPLSLFVIGHDFVVQLKKIQQILFDLKEEKAVNPKINWIGKKTHIGYILGTLALNGFIDAPKNKNGEINYTAYARLIKQNFNAEISEESLRKYLNPEDDKFEENRKSFEKAKFNMPNIIEVS</sequence>
<dbReference type="RefSeq" id="WP_140996376.1">
    <property type="nucleotide sequence ID" value="NZ_VDCZ01000001.1"/>
</dbReference>
<dbReference type="EMBL" id="WQLW01000001">
    <property type="protein sequence ID" value="MVO07989.1"/>
    <property type="molecule type" value="Genomic_DNA"/>
</dbReference>